<dbReference type="Pfam" id="PF03551">
    <property type="entry name" value="PadR"/>
    <property type="match status" value="1"/>
</dbReference>
<evidence type="ECO:0000313" key="5">
    <source>
        <dbReference type="Proteomes" id="UP000220341"/>
    </source>
</evidence>
<dbReference type="PANTHER" id="PTHR33169:SF14">
    <property type="entry name" value="TRANSCRIPTIONAL REGULATOR RV3488"/>
    <property type="match status" value="1"/>
</dbReference>
<reference evidence="3 5" key="2">
    <citation type="submission" date="2017-09" db="EMBL/GenBank/DDBJ databases">
        <title>Large-scale bioinformatics analysis of Bacillus genomes uncovers conserved roles of natural products in bacterial physiology.</title>
        <authorList>
            <consortium name="Agbiome Team Llc"/>
            <person name="Bleich R.M."/>
            <person name="Kirk G.J."/>
            <person name="Santa Maria K.C."/>
            <person name="Allen S.E."/>
            <person name="Farag S."/>
            <person name="Shank E.A."/>
            <person name="Bowers A."/>
        </authorList>
    </citation>
    <scope>NUCLEOTIDE SEQUENCE [LARGE SCALE GENOMIC DNA]</scope>
    <source>
        <strain evidence="3 5">AFS003013</strain>
    </source>
</reference>
<dbReference type="Proteomes" id="UP000220341">
    <property type="component" value="Unassembled WGS sequence"/>
</dbReference>
<accession>A0A1I2SWY3</accession>
<dbReference type="SUPFAM" id="SSF46785">
    <property type="entry name" value="Winged helix' DNA-binding domain"/>
    <property type="match status" value="1"/>
</dbReference>
<evidence type="ECO:0000313" key="7">
    <source>
        <dbReference type="Proteomes" id="UP000501076"/>
    </source>
</evidence>
<dbReference type="Gene3D" id="1.10.10.10">
    <property type="entry name" value="Winged helix-like DNA-binding domain superfamily/Winged helix DNA-binding domain"/>
    <property type="match status" value="1"/>
</dbReference>
<dbReference type="NCBIfam" id="TIGR02719">
    <property type="entry name" value="repress_PhaQ"/>
    <property type="match status" value="1"/>
</dbReference>
<proteinExistence type="predicted"/>
<reference evidence="2 6" key="1">
    <citation type="submission" date="2017-07" db="EMBL/GenBank/DDBJ databases">
        <title>Isolation and development of strain Bacillus megaterium SR7 for enhanced growth and metabolite production under supercritical carbon dioxide.</title>
        <authorList>
            <person name="Freedman A.J.E."/>
            <person name="Peet K.C."/>
            <person name="Boock J.T."/>
            <person name="Penn K."/>
            <person name="Prather K.L.J."/>
            <person name="Thompson J.R."/>
        </authorList>
    </citation>
    <scope>NUCLEOTIDE SEQUENCE [LARGE SCALE GENOMIC DNA]</scope>
    <source>
        <strain evidence="2 6">SR7</strain>
    </source>
</reference>
<organism evidence="3 5">
    <name type="scientific">Priestia megaterium</name>
    <name type="common">Bacillus megaterium</name>
    <dbReference type="NCBI Taxonomy" id="1404"/>
    <lineage>
        <taxon>Bacteria</taxon>
        <taxon>Bacillati</taxon>
        <taxon>Bacillota</taxon>
        <taxon>Bacilli</taxon>
        <taxon>Bacillales</taxon>
        <taxon>Bacillaceae</taxon>
        <taxon>Priestia</taxon>
    </lineage>
</organism>
<sequence>MENKFSFFEGVITLGSSEKDNTSNSNNLEKSISGAPKNLMVPFLLLSLRGWNLHGYKLIQQLMSFGFTSVDQGNVYRTLRQLEKDNLITSQWDTSAEGPARRIYSLTDAGEQYLSMWANSLEQYQNMLDSFFHMYTDMLFPFSSSSSKKSKESKEEEND</sequence>
<feature type="domain" description="Transcription regulator PadR N-terminal" evidence="1">
    <location>
        <begin position="48"/>
        <end position="114"/>
    </location>
</feature>
<evidence type="ECO:0000259" key="1">
    <source>
        <dbReference type="Pfam" id="PF03551"/>
    </source>
</evidence>
<dbReference type="InterPro" id="IPR036390">
    <property type="entry name" value="WH_DNA-bd_sf"/>
</dbReference>
<dbReference type="EMBL" id="CP022674">
    <property type="protein sequence ID" value="AXI28105.1"/>
    <property type="molecule type" value="Genomic_DNA"/>
</dbReference>
<dbReference type="InterPro" id="IPR052509">
    <property type="entry name" value="Metal_resp_DNA-bind_regulator"/>
</dbReference>
<dbReference type="Proteomes" id="UP000253834">
    <property type="component" value="Chromosome"/>
</dbReference>
<evidence type="ECO:0000313" key="3">
    <source>
        <dbReference type="EMBL" id="PES37324.1"/>
    </source>
</evidence>
<dbReference type="InterPro" id="IPR005149">
    <property type="entry name" value="Tscrpt_reg_PadR_N"/>
</dbReference>
<name>A0A1I2SWY3_PRIMG</name>
<dbReference type="Proteomes" id="UP000501076">
    <property type="component" value="Chromosome"/>
</dbReference>
<dbReference type="EMBL" id="CP045272">
    <property type="protein sequence ID" value="QJX78654.1"/>
    <property type="molecule type" value="Genomic_DNA"/>
</dbReference>
<dbReference type="InterPro" id="IPR036388">
    <property type="entry name" value="WH-like_DNA-bd_sf"/>
</dbReference>
<dbReference type="PANTHER" id="PTHR33169">
    <property type="entry name" value="PADR-FAMILY TRANSCRIPTIONAL REGULATOR"/>
    <property type="match status" value="1"/>
</dbReference>
<dbReference type="RefSeq" id="WP_013082201.1">
    <property type="nucleotide sequence ID" value="NZ_AZUJ01000001.1"/>
</dbReference>
<evidence type="ECO:0000313" key="6">
    <source>
        <dbReference type="Proteomes" id="UP000253834"/>
    </source>
</evidence>
<evidence type="ECO:0000313" key="2">
    <source>
        <dbReference type="EMBL" id="AXI28105.1"/>
    </source>
</evidence>
<dbReference type="GeneID" id="93641587"/>
<gene>
    <name evidence="3" type="primary">phaQ</name>
    <name evidence="2" type="ORF">CIB87_03400</name>
    <name evidence="3" type="ORF">CN497_15825</name>
    <name evidence="4" type="ORF">FDZ14_21610</name>
</gene>
<dbReference type="EMBL" id="NTYW01000014">
    <property type="protein sequence ID" value="PES37324.1"/>
    <property type="molecule type" value="Genomic_DNA"/>
</dbReference>
<reference evidence="4 7" key="3">
    <citation type="submission" date="2019-10" db="EMBL/GenBank/DDBJ databases">
        <title>Complete genome sequences for adaption low water activity.</title>
        <authorList>
            <person name="Zhao L."/>
            <person name="Zhong J."/>
        </authorList>
    </citation>
    <scope>NUCLEOTIDE SEQUENCE [LARGE SCALE GENOMIC DNA]</scope>
    <source>
        <strain evidence="4 7">FDU301</strain>
    </source>
</reference>
<dbReference type="AlphaFoldDB" id="A0A1I2SWY3"/>
<evidence type="ECO:0000313" key="4">
    <source>
        <dbReference type="EMBL" id="QJX78654.1"/>
    </source>
</evidence>
<protein>
    <submittedName>
        <fullName evidence="3">Poly-beta-hydroxybutyrate-responsive repressor</fullName>
    </submittedName>
</protein>
<dbReference type="InterPro" id="IPR014091">
    <property type="entry name" value="Tscrpt_rep_PHB_PhaQ"/>
</dbReference>